<evidence type="ECO:0000313" key="5">
    <source>
        <dbReference type="EMBL" id="RYU36115.1"/>
    </source>
</evidence>
<dbReference type="Gene3D" id="3.20.20.80">
    <property type="entry name" value="Glycosidases"/>
    <property type="match status" value="1"/>
</dbReference>
<name>A0A8B3S0E7_ENTFL</name>
<dbReference type="EMBL" id="SEWT01000001">
    <property type="protein sequence ID" value="RYU36115.1"/>
    <property type="molecule type" value="Genomic_DNA"/>
</dbReference>
<evidence type="ECO:0000313" key="6">
    <source>
        <dbReference type="Proteomes" id="UP000292223"/>
    </source>
</evidence>
<dbReference type="GO" id="GO:0016052">
    <property type="term" value="P:carbohydrate catabolic process"/>
    <property type="evidence" value="ECO:0007669"/>
    <property type="project" value="TreeGrafter"/>
</dbReference>
<dbReference type="Proteomes" id="UP000292223">
    <property type="component" value="Unassembled WGS sequence"/>
</dbReference>
<dbReference type="PANTHER" id="PTHR10353:SF85">
    <property type="entry name" value="ARYL-PHOSPHO-BETA-D-GLUCOSIDASE BGLA"/>
    <property type="match status" value="1"/>
</dbReference>
<dbReference type="PROSITE" id="PS00653">
    <property type="entry name" value="GLYCOSYL_HYDROL_F1_2"/>
    <property type="match status" value="1"/>
</dbReference>
<dbReference type="PANTHER" id="PTHR10353">
    <property type="entry name" value="GLYCOSYL HYDROLASE"/>
    <property type="match status" value="1"/>
</dbReference>
<comment type="caution">
    <text evidence="5">The sequence shown here is derived from an EMBL/GenBank/DDBJ whole genome shotgun (WGS) entry which is preliminary data.</text>
</comment>
<dbReference type="PRINTS" id="PR00131">
    <property type="entry name" value="GLHYDRLASE1"/>
</dbReference>
<keyword evidence="3" id="KW-0326">Glycosidase</keyword>
<gene>
    <name evidence="5" type="ORF">EU507_02365</name>
</gene>
<keyword evidence="2 5" id="KW-0378">Hydrolase</keyword>
<dbReference type="FunFam" id="3.20.20.80:FF:000004">
    <property type="entry name" value="Beta-glucosidase 6-phospho-beta-glucosidase"/>
    <property type="match status" value="1"/>
</dbReference>
<evidence type="ECO:0000256" key="1">
    <source>
        <dbReference type="ARBA" id="ARBA00010838"/>
    </source>
</evidence>
<reference evidence="5 6" key="1">
    <citation type="submission" date="2019-02" db="EMBL/GenBank/DDBJ databases">
        <title>From farm to fork: dissemination of Tn554::fexA-optrA in linezolid-resistant Enterococcus faecalis clones from chicken feces and meat in Tunisia.</title>
        <authorList>
            <person name="Tedim A.P."/>
            <person name="Elghaieb H."/>
            <person name="Abbassi M.S."/>
            <person name="Novais C."/>
            <person name="Hassen A."/>
            <person name="Peixe L."/>
            <person name="Freitas A.R."/>
        </authorList>
    </citation>
    <scope>NUCLEOTIDE SEQUENCE [LARGE SCALE GENOMIC DNA]</scope>
    <source>
        <strain evidence="5 6">728T</strain>
    </source>
</reference>
<accession>A0A8B3S0E7</accession>
<dbReference type="InterPro" id="IPR033132">
    <property type="entry name" value="GH_1_N_CS"/>
</dbReference>
<dbReference type="InterPro" id="IPR017853">
    <property type="entry name" value="GH"/>
</dbReference>
<proteinExistence type="inferred from homology"/>
<evidence type="ECO:0000256" key="2">
    <source>
        <dbReference type="ARBA" id="ARBA00022801"/>
    </source>
</evidence>
<dbReference type="Pfam" id="PF00232">
    <property type="entry name" value="Glyco_hydro_1"/>
    <property type="match status" value="1"/>
</dbReference>
<dbReference type="AlphaFoldDB" id="A0A8B3S0E7"/>
<protein>
    <submittedName>
        <fullName evidence="5">Glycosyl hydrolase family protein</fullName>
    </submittedName>
</protein>
<comment type="similarity">
    <text evidence="1 4">Belongs to the glycosyl hydrolase 1 family.</text>
</comment>
<dbReference type="RefSeq" id="WP_010827424.1">
    <property type="nucleotide sequence ID" value="NZ_CAXOEW010000006.1"/>
</dbReference>
<evidence type="ECO:0000256" key="4">
    <source>
        <dbReference type="RuleBase" id="RU003690"/>
    </source>
</evidence>
<organism evidence="5 6">
    <name type="scientific">Enterococcus faecalis</name>
    <name type="common">Streptococcus faecalis</name>
    <dbReference type="NCBI Taxonomy" id="1351"/>
    <lineage>
        <taxon>Bacteria</taxon>
        <taxon>Bacillati</taxon>
        <taxon>Bacillota</taxon>
        <taxon>Bacilli</taxon>
        <taxon>Lactobacillales</taxon>
        <taxon>Enterococcaceae</taxon>
        <taxon>Enterococcus</taxon>
    </lineage>
</organism>
<dbReference type="GO" id="GO:0008422">
    <property type="term" value="F:beta-glucosidase activity"/>
    <property type="evidence" value="ECO:0007669"/>
    <property type="project" value="TreeGrafter"/>
</dbReference>
<evidence type="ECO:0000256" key="3">
    <source>
        <dbReference type="ARBA" id="ARBA00023295"/>
    </source>
</evidence>
<dbReference type="GO" id="GO:0005829">
    <property type="term" value="C:cytosol"/>
    <property type="evidence" value="ECO:0007669"/>
    <property type="project" value="TreeGrafter"/>
</dbReference>
<dbReference type="InterPro" id="IPR001360">
    <property type="entry name" value="Glyco_hydro_1"/>
</dbReference>
<sequence>MKNKKFLWGGSIAAHQLEGAYQEGGKGLAIMDLVTVGAVDQPREITQTIEADKYYPSHTGIDFYHRYQEDIALFAEMGFTSLRISIDWSRIFPKGDETEPNEEGLFFYHQIIDELLSQGIEPIVTLYHFEMPVHLVKQYGSWKNRKVIDCYLHYCQTVFESFKEKVTYWSTFNEMNHLDPTSNASEPFTYILTGLEYGKIQNRPQVLAEIGYNMTLAGVKAVQLGHKINPDFQIGCVFGLTPAYAKDCHPTNALNSLKQTTRDFYQIDAMCNGTFPLYKQKEYEKLGLHITISPEDQEAFSEGKIDWIGLNYYASEVAKFEGDDDAESSLWGGTQNPHLEVSKWGWAIDPMGIRYLLNMLYQRYGLPIMITENGLGAVDVFEDGTVHDTYRIHYLQQHIEQVQKAMTEDFIEVIGYLTWAPIDLVSATTGEMKKRYGFIYVDKHDDGTGTLDRYRKDSFYWYQQLIRDYPQGC</sequence>
<dbReference type="SUPFAM" id="SSF51445">
    <property type="entry name" value="(Trans)glycosidases"/>
    <property type="match status" value="1"/>
</dbReference>